<dbReference type="Pfam" id="PF07508">
    <property type="entry name" value="Recombinase"/>
    <property type="match status" value="1"/>
</dbReference>
<dbReference type="SUPFAM" id="SSF53041">
    <property type="entry name" value="Resolvase-like"/>
    <property type="match status" value="1"/>
</dbReference>
<dbReference type="EMBL" id="LNCD01000126">
    <property type="protein sequence ID" value="KWV43521.1"/>
    <property type="molecule type" value="Genomic_DNA"/>
</dbReference>
<dbReference type="InterPro" id="IPR025827">
    <property type="entry name" value="Zn_ribbon_recom_dom"/>
</dbReference>
<dbReference type="EMBL" id="LNCD01000046">
    <property type="protein sequence ID" value="KWV55974.1"/>
    <property type="molecule type" value="Genomic_DNA"/>
</dbReference>
<gene>
    <name evidence="6" type="ORF">AS026_01375</name>
    <name evidence="4" type="ORF">AS026_02105</name>
    <name evidence="3" type="ORF">AS026_02135</name>
    <name evidence="11" type="ORF">AS026_02145</name>
    <name evidence="9" type="ORF">AS026_02310</name>
    <name evidence="8" type="ORF">AS026_03750</name>
    <name evidence="7" type="ORF">AS026_15510</name>
    <name evidence="5" type="ORF">AS026_19640</name>
    <name evidence="10" type="ORF">AS026_31075</name>
</gene>
<protein>
    <submittedName>
        <fullName evidence="3">Transposase</fullName>
    </submittedName>
</protein>
<dbReference type="Gene3D" id="3.40.50.1390">
    <property type="entry name" value="Resolvase, N-terminal catalytic domain"/>
    <property type="match status" value="1"/>
</dbReference>
<dbReference type="CDD" id="cd00338">
    <property type="entry name" value="Ser_Recombinase"/>
    <property type="match status" value="1"/>
</dbReference>
<dbReference type="Gene3D" id="3.90.1750.20">
    <property type="entry name" value="Putative Large Serine Recombinase, Chain B, Domain 2"/>
    <property type="match status" value="1"/>
</dbReference>
<evidence type="ECO:0000313" key="10">
    <source>
        <dbReference type="EMBL" id="KWV57493.1"/>
    </source>
</evidence>
<dbReference type="OrthoDB" id="7475655at2"/>
<accession>A0A109J2N8</accession>
<dbReference type="PANTHER" id="PTHR30461">
    <property type="entry name" value="DNA-INVERTASE FROM LAMBDOID PROPHAGE"/>
    <property type="match status" value="1"/>
</dbReference>
<evidence type="ECO:0000313" key="11">
    <source>
        <dbReference type="EMBL" id="KWV60094.1"/>
    </source>
</evidence>
<dbReference type="SMART" id="SM00857">
    <property type="entry name" value="Resolvase"/>
    <property type="match status" value="1"/>
</dbReference>
<sequence length="701" mass="79400">MLRATNNPDERVTAEHRGKLAYIYVRQSSVNQVRHHQESTELQYRLIDRAVALGWPHERVHVIDEDLGKSGSGCVEREGFKKLIAEIGLGNAGLVISLDASRLARNNRDWHQLLDLCSLFGVIIADGERLYDPCAYHDRLLLGLSGIMSEAELHQIKQRLHQGERQKAARGELRLGLPAGLAYDRSGQIILNPDEEVQARLCLVFSKFRELGSARAVMRYLRKENLPLPMRPLRGPAPHEVVWREASNPRVLSILHNPGYAGAYVYGRRRQTGGRVRQDVYRPRTTKVPIADWEVCLEAAHPGYIGWEQFMENQRRLENNINRYEAGHSGLPRKGAALLQGIAVCGRCGRRMSLRYSGPAGNYPVYACRADRGHDGGPLCQEVRALPVDARVESILLEALTPDRIAIAVAALGQMEEEARQLERQWALRRERARYEAERARRQYDAVEPENRLVARSLERGWEEKLRAAAAIEQDYERWRSDEPLVLSEADRDGLLALGENLPGIWHAPLTTAAERKSILRLIICEVVLDQKRLQGQVWIKILWQTGATSEHSVQRRVHTYGDYIDIDKLRARVTELNAAGKMDKEIASVLNAEGFRAAQNCAFKGDNVWLLRRRWGIPTVKINGTSSNPVRWPDGTYSVQGAAAALGITPQTIFKYLARGLIQGRQLVKGQPWQIELMEDQIDILRARAQRNRRSRKQAS</sequence>
<proteinExistence type="predicted"/>
<dbReference type="RefSeq" id="WP_028749699.1">
    <property type="nucleotide sequence ID" value="NZ_LNCD01000002.1"/>
</dbReference>
<evidence type="ECO:0000313" key="8">
    <source>
        <dbReference type="EMBL" id="KWV53236.1"/>
    </source>
</evidence>
<evidence type="ECO:0000313" key="4">
    <source>
        <dbReference type="EMBL" id="KWV42974.1"/>
    </source>
</evidence>
<dbReference type="PANTHER" id="PTHR30461:SF23">
    <property type="entry name" value="DNA RECOMBINASE-RELATED"/>
    <property type="match status" value="1"/>
</dbReference>
<dbReference type="InterPro" id="IPR036162">
    <property type="entry name" value="Resolvase-like_N_sf"/>
</dbReference>
<evidence type="ECO:0000313" key="9">
    <source>
        <dbReference type="EMBL" id="KWV55974.1"/>
    </source>
</evidence>
<dbReference type="EMBL" id="LNCD01000027">
    <property type="protein sequence ID" value="KWV57493.1"/>
    <property type="molecule type" value="Genomic_DNA"/>
</dbReference>
<organism evidence="3 12">
    <name type="scientific">Rhizobium altiplani</name>
    <dbReference type="NCBI Taxonomy" id="1864509"/>
    <lineage>
        <taxon>Bacteria</taxon>
        <taxon>Pseudomonadati</taxon>
        <taxon>Pseudomonadota</taxon>
        <taxon>Alphaproteobacteria</taxon>
        <taxon>Hyphomicrobiales</taxon>
        <taxon>Rhizobiaceae</taxon>
        <taxon>Rhizobium/Agrobacterium group</taxon>
        <taxon>Rhizobium</taxon>
    </lineage>
</organism>
<dbReference type="Pfam" id="PF13408">
    <property type="entry name" value="Zn_ribbon_recom"/>
    <property type="match status" value="1"/>
</dbReference>
<dbReference type="EMBL" id="LNCD01000002">
    <property type="protein sequence ID" value="KWV60094.1"/>
    <property type="molecule type" value="Genomic_DNA"/>
</dbReference>
<dbReference type="InterPro" id="IPR050639">
    <property type="entry name" value="SSR_resolvase"/>
</dbReference>
<dbReference type="AlphaFoldDB" id="A0A109J2N8"/>
<dbReference type="Pfam" id="PF00239">
    <property type="entry name" value="Resolvase"/>
    <property type="match status" value="1"/>
</dbReference>
<dbReference type="EMBL" id="LNCD01000142">
    <property type="protein sequence ID" value="KWV41218.1"/>
    <property type="molecule type" value="Genomic_DNA"/>
</dbReference>
<keyword evidence="12" id="KW-1185">Reference proteome</keyword>
<dbReference type="InterPro" id="IPR038109">
    <property type="entry name" value="DNA_bind_recomb_sf"/>
</dbReference>
<dbReference type="EMBL" id="LNCD01000067">
    <property type="protein sequence ID" value="KWV53236.1"/>
    <property type="molecule type" value="Genomic_DNA"/>
</dbReference>
<evidence type="ECO:0000313" key="12">
    <source>
        <dbReference type="Proteomes" id="UP000068164"/>
    </source>
</evidence>
<feature type="domain" description="Recombinase" evidence="2">
    <location>
        <begin position="178"/>
        <end position="323"/>
    </location>
</feature>
<dbReference type="EMBL" id="LNCD01000108">
    <property type="protein sequence ID" value="KWV46256.1"/>
    <property type="molecule type" value="Genomic_DNA"/>
</dbReference>
<feature type="domain" description="Resolvase/invertase-type recombinase catalytic" evidence="1">
    <location>
        <begin position="20"/>
        <end position="171"/>
    </location>
</feature>
<evidence type="ECO:0000259" key="1">
    <source>
        <dbReference type="PROSITE" id="PS51736"/>
    </source>
</evidence>
<evidence type="ECO:0000313" key="5">
    <source>
        <dbReference type="EMBL" id="KWV43521.1"/>
    </source>
</evidence>
<dbReference type="PROSITE" id="PS51736">
    <property type="entry name" value="RECOMBINASES_3"/>
    <property type="match status" value="1"/>
</dbReference>
<evidence type="ECO:0000313" key="6">
    <source>
        <dbReference type="EMBL" id="KWV44797.1"/>
    </source>
</evidence>
<evidence type="ECO:0000313" key="7">
    <source>
        <dbReference type="EMBL" id="KWV46256.1"/>
    </source>
</evidence>
<dbReference type="GO" id="GO:0000150">
    <property type="term" value="F:DNA strand exchange activity"/>
    <property type="evidence" value="ECO:0007669"/>
    <property type="project" value="InterPro"/>
</dbReference>
<name>A0A109J2N8_9HYPH</name>
<dbReference type="InterPro" id="IPR011109">
    <property type="entry name" value="DNA_bind_recombinase_dom"/>
</dbReference>
<reference evidence="3 12" key="1">
    <citation type="submission" date="2015-11" db="EMBL/GenBank/DDBJ databases">
        <title>Draft Genome Sequence of the Strain BR 10423 (Rhizobium sp.) isolated from nodules of Mimosa pudica.</title>
        <authorList>
            <person name="Barauna A.C."/>
            <person name="Zilli J.E."/>
            <person name="Simoes-Araujo J.L."/>
            <person name="Reis V.M."/>
            <person name="James E.K."/>
            <person name="Reis F.B.Jr."/>
            <person name="Rouws L.F."/>
            <person name="Passos S.R."/>
            <person name="Gois S.R."/>
        </authorList>
    </citation>
    <scope>NUCLEOTIDE SEQUENCE [LARGE SCALE GENOMIC DNA]</scope>
    <source>
        <strain evidence="3 12">BR10423</strain>
    </source>
</reference>
<dbReference type="Proteomes" id="UP000068164">
    <property type="component" value="Unassembled WGS sequence"/>
</dbReference>
<dbReference type="PROSITE" id="PS51737">
    <property type="entry name" value="RECOMBINASE_DNA_BIND"/>
    <property type="match status" value="1"/>
</dbReference>
<comment type="caution">
    <text evidence="3">The sequence shown here is derived from an EMBL/GenBank/DDBJ whole genome shotgun (WGS) entry which is preliminary data.</text>
</comment>
<dbReference type="EMBL" id="LNCD01000120">
    <property type="protein sequence ID" value="KWV44797.1"/>
    <property type="molecule type" value="Genomic_DNA"/>
</dbReference>
<dbReference type="GO" id="GO:0003677">
    <property type="term" value="F:DNA binding"/>
    <property type="evidence" value="ECO:0007669"/>
    <property type="project" value="InterPro"/>
</dbReference>
<dbReference type="InterPro" id="IPR006119">
    <property type="entry name" value="Resolv_N"/>
</dbReference>
<evidence type="ECO:0000259" key="2">
    <source>
        <dbReference type="PROSITE" id="PS51737"/>
    </source>
</evidence>
<evidence type="ECO:0000313" key="3">
    <source>
        <dbReference type="EMBL" id="KWV41218.1"/>
    </source>
</evidence>
<dbReference type="EMBL" id="LNCD01000131">
    <property type="protein sequence ID" value="KWV42974.1"/>
    <property type="molecule type" value="Genomic_DNA"/>
</dbReference>